<keyword evidence="2" id="KW-0378">Hydrolase</keyword>
<feature type="domain" description="AB hydrolase-1" evidence="1">
    <location>
        <begin position="64"/>
        <end position="304"/>
    </location>
</feature>
<dbReference type="InterPro" id="IPR050266">
    <property type="entry name" value="AB_hydrolase_sf"/>
</dbReference>
<dbReference type="EMBL" id="JANIBC010000004">
    <property type="protein sequence ID" value="MCQ8185175.1"/>
    <property type="molecule type" value="Genomic_DNA"/>
</dbReference>
<dbReference type="InterPro" id="IPR000639">
    <property type="entry name" value="Epox_hydrolase-like"/>
</dbReference>
<dbReference type="Gene3D" id="3.40.50.1820">
    <property type="entry name" value="alpha/beta hydrolase"/>
    <property type="match status" value="1"/>
</dbReference>
<evidence type="ECO:0000313" key="3">
    <source>
        <dbReference type="Proteomes" id="UP001142610"/>
    </source>
</evidence>
<dbReference type="PANTHER" id="PTHR43798">
    <property type="entry name" value="MONOACYLGLYCEROL LIPASE"/>
    <property type="match status" value="1"/>
</dbReference>
<accession>A0A9X2RHR1</accession>
<comment type="caution">
    <text evidence="2">The sequence shown here is derived from an EMBL/GenBank/DDBJ whole genome shotgun (WGS) entry which is preliminary data.</text>
</comment>
<keyword evidence="3" id="KW-1185">Reference proteome</keyword>
<dbReference type="PRINTS" id="PR00111">
    <property type="entry name" value="ABHYDROLASE"/>
</dbReference>
<reference evidence="2" key="1">
    <citation type="submission" date="2022-07" db="EMBL/GenBank/DDBJ databases">
        <title>Parvularcula maris sp. nov., an algicidal bacterium isolated from seawater.</title>
        <authorList>
            <person name="Li F."/>
        </authorList>
    </citation>
    <scope>NUCLEOTIDE SEQUENCE</scope>
    <source>
        <strain evidence="2">BGMRC 0090</strain>
    </source>
</reference>
<dbReference type="Proteomes" id="UP001142610">
    <property type="component" value="Unassembled WGS sequence"/>
</dbReference>
<name>A0A9X2RHR1_9PROT</name>
<evidence type="ECO:0000259" key="1">
    <source>
        <dbReference type="Pfam" id="PF00561"/>
    </source>
</evidence>
<dbReference type="Pfam" id="PF00561">
    <property type="entry name" value="Abhydrolase_1"/>
    <property type="match status" value="1"/>
</dbReference>
<dbReference type="InterPro" id="IPR029058">
    <property type="entry name" value="AB_hydrolase_fold"/>
</dbReference>
<sequence>MTPQFFVTTTALLVLAVIALSYWQDSRVRRAAPPAGRFVPTREGRIHLITREARETDPKAQKLPIVLLHGSFANGLDMDLDLGPALAADRKVIIPDRPGHGFSDRPEDGFRMDVQVAALREAVRTTGAERYVVMGQSYGAATSLVWAMAYPEDVAGIVLVAPVSHPWPYGVRWYVRVANNPRYGWLFRRTFIALYARYGLRRGVARALRGCRAAPTYFERTRTALGFRAGEFLYNAQDICRLYEQLVPLAARYSQLNVPAEVVAGTHDLTVLLPIHGRKLAEDLPKGNLDAVEGGGHALHHSHPERCLDAVARVDARLEIEARSPLESAFKAITAVFPQRIAPKQNAEQDPT</sequence>
<dbReference type="GO" id="GO:0016787">
    <property type="term" value="F:hydrolase activity"/>
    <property type="evidence" value="ECO:0007669"/>
    <property type="project" value="UniProtKB-KW"/>
</dbReference>
<dbReference type="RefSeq" id="WP_256619042.1">
    <property type="nucleotide sequence ID" value="NZ_JANIBC010000004.1"/>
</dbReference>
<dbReference type="InterPro" id="IPR000073">
    <property type="entry name" value="AB_hydrolase_1"/>
</dbReference>
<protein>
    <submittedName>
        <fullName evidence="2">Alpha/beta hydrolase</fullName>
    </submittedName>
</protein>
<organism evidence="2 3">
    <name type="scientific">Parvularcula maris</name>
    <dbReference type="NCBI Taxonomy" id="2965077"/>
    <lineage>
        <taxon>Bacteria</taxon>
        <taxon>Pseudomonadati</taxon>
        <taxon>Pseudomonadota</taxon>
        <taxon>Alphaproteobacteria</taxon>
        <taxon>Parvularculales</taxon>
        <taxon>Parvularculaceae</taxon>
        <taxon>Parvularcula</taxon>
    </lineage>
</organism>
<dbReference type="AlphaFoldDB" id="A0A9X2RHR1"/>
<dbReference type="PRINTS" id="PR00412">
    <property type="entry name" value="EPOXHYDRLASE"/>
</dbReference>
<dbReference type="SUPFAM" id="SSF53474">
    <property type="entry name" value="alpha/beta-Hydrolases"/>
    <property type="match status" value="1"/>
</dbReference>
<gene>
    <name evidence="2" type="ORF">NOG11_07190</name>
</gene>
<proteinExistence type="predicted"/>
<evidence type="ECO:0000313" key="2">
    <source>
        <dbReference type="EMBL" id="MCQ8185175.1"/>
    </source>
</evidence>